<organism evidence="1 2">
    <name type="scientific">Bellilinea caldifistulae</name>
    <dbReference type="NCBI Taxonomy" id="360411"/>
    <lineage>
        <taxon>Bacteria</taxon>
        <taxon>Bacillati</taxon>
        <taxon>Chloroflexota</taxon>
        <taxon>Anaerolineae</taxon>
        <taxon>Anaerolineales</taxon>
        <taxon>Anaerolineaceae</taxon>
        <taxon>Bellilinea</taxon>
    </lineage>
</organism>
<name>A0A0P6XNZ8_9CHLR</name>
<proteinExistence type="predicted"/>
<gene>
    <name evidence="1" type="ORF">AC812_13700</name>
</gene>
<dbReference type="Proteomes" id="UP000050514">
    <property type="component" value="Unassembled WGS sequence"/>
</dbReference>
<sequence length="64" mass="7420">MNAEELKEYLDNEITDADIEAWHNGELTQHMSELLDYVYLHIPDAEVQIWGSRVGSEPLHIIVK</sequence>
<evidence type="ECO:0000313" key="1">
    <source>
        <dbReference type="EMBL" id="KPL73839.1"/>
    </source>
</evidence>
<comment type="caution">
    <text evidence="1">The sequence shown here is derived from an EMBL/GenBank/DDBJ whole genome shotgun (WGS) entry which is preliminary data.</text>
</comment>
<dbReference type="STRING" id="360411.AC812_13700"/>
<dbReference type="EMBL" id="LGHJ01000019">
    <property type="protein sequence ID" value="KPL73839.1"/>
    <property type="molecule type" value="Genomic_DNA"/>
</dbReference>
<evidence type="ECO:0000313" key="2">
    <source>
        <dbReference type="Proteomes" id="UP000050514"/>
    </source>
</evidence>
<reference evidence="1 2" key="1">
    <citation type="submission" date="2015-07" db="EMBL/GenBank/DDBJ databases">
        <title>Draft genome of Bellilinea caldifistulae DSM 17877.</title>
        <authorList>
            <person name="Hemp J."/>
            <person name="Ward L.M."/>
            <person name="Pace L.A."/>
            <person name="Fischer W.W."/>
        </authorList>
    </citation>
    <scope>NUCLEOTIDE SEQUENCE [LARGE SCALE GENOMIC DNA]</scope>
    <source>
        <strain evidence="1 2">GOMI-1</strain>
    </source>
</reference>
<keyword evidence="2" id="KW-1185">Reference proteome</keyword>
<protein>
    <submittedName>
        <fullName evidence="1">Uncharacterized protein</fullName>
    </submittedName>
</protein>
<accession>A0A0P6XNZ8</accession>
<dbReference type="AlphaFoldDB" id="A0A0P6XNZ8"/>
<dbReference type="RefSeq" id="WP_062158940.1">
    <property type="nucleotide sequence ID" value="NZ_DF967971.1"/>
</dbReference>